<feature type="domain" description="Phosphotyrosine protein phosphatase I" evidence="2">
    <location>
        <begin position="3"/>
        <end position="137"/>
    </location>
</feature>
<dbReference type="Pfam" id="PF01451">
    <property type="entry name" value="LMWPc"/>
    <property type="match status" value="1"/>
</dbReference>
<name>A0A2J6TWZ7_9HELO</name>
<dbReference type="PANTHER" id="PTHR43428">
    <property type="entry name" value="ARSENATE REDUCTASE"/>
    <property type="match status" value="1"/>
</dbReference>
<dbReference type="PANTHER" id="PTHR43428:SF1">
    <property type="entry name" value="ARSENATE REDUCTASE"/>
    <property type="match status" value="1"/>
</dbReference>
<gene>
    <name evidence="3" type="ORF">K444DRAFT_515116</name>
</gene>
<dbReference type="GeneID" id="36581649"/>
<dbReference type="SUPFAM" id="SSF52788">
    <property type="entry name" value="Phosphotyrosine protein phosphatases I"/>
    <property type="match status" value="1"/>
</dbReference>
<evidence type="ECO:0000256" key="1">
    <source>
        <dbReference type="ARBA" id="ARBA00022849"/>
    </source>
</evidence>
<dbReference type="EMBL" id="KZ613740">
    <property type="protein sequence ID" value="PMD67549.1"/>
    <property type="molecule type" value="Genomic_DNA"/>
</dbReference>
<keyword evidence="1" id="KW-0059">Arsenical resistance</keyword>
<reference evidence="3 4" key="1">
    <citation type="submission" date="2016-04" db="EMBL/GenBank/DDBJ databases">
        <title>A degradative enzymes factory behind the ericoid mycorrhizal symbiosis.</title>
        <authorList>
            <consortium name="DOE Joint Genome Institute"/>
            <person name="Martino E."/>
            <person name="Morin E."/>
            <person name="Grelet G."/>
            <person name="Kuo A."/>
            <person name="Kohler A."/>
            <person name="Daghino S."/>
            <person name="Barry K."/>
            <person name="Choi C."/>
            <person name="Cichocki N."/>
            <person name="Clum A."/>
            <person name="Copeland A."/>
            <person name="Hainaut M."/>
            <person name="Haridas S."/>
            <person name="Labutti K."/>
            <person name="Lindquist E."/>
            <person name="Lipzen A."/>
            <person name="Khouja H.-R."/>
            <person name="Murat C."/>
            <person name="Ohm R."/>
            <person name="Olson A."/>
            <person name="Spatafora J."/>
            <person name="Veneault-Fourrey C."/>
            <person name="Henrissat B."/>
            <person name="Grigoriev I."/>
            <person name="Martin F."/>
            <person name="Perotto S."/>
        </authorList>
    </citation>
    <scope>NUCLEOTIDE SEQUENCE [LARGE SCALE GENOMIC DNA]</scope>
    <source>
        <strain evidence="3 4">E</strain>
    </source>
</reference>
<dbReference type="Proteomes" id="UP000235371">
    <property type="component" value="Unassembled WGS sequence"/>
</dbReference>
<dbReference type="Gene3D" id="3.40.50.2300">
    <property type="match status" value="1"/>
</dbReference>
<dbReference type="AlphaFoldDB" id="A0A2J6TWZ7"/>
<dbReference type="SMART" id="SM00226">
    <property type="entry name" value="LMWPc"/>
    <property type="match status" value="1"/>
</dbReference>
<dbReference type="OrthoDB" id="2011805at2759"/>
<dbReference type="RefSeq" id="XP_024744453.1">
    <property type="nucleotide sequence ID" value="XM_024873569.1"/>
</dbReference>
<evidence type="ECO:0000259" key="2">
    <source>
        <dbReference type="SMART" id="SM00226"/>
    </source>
</evidence>
<keyword evidence="4" id="KW-1185">Reference proteome</keyword>
<dbReference type="InParanoid" id="A0A2J6TWZ7"/>
<organism evidence="3 4">
    <name type="scientific">Hyaloscypha bicolor E</name>
    <dbReference type="NCBI Taxonomy" id="1095630"/>
    <lineage>
        <taxon>Eukaryota</taxon>
        <taxon>Fungi</taxon>
        <taxon>Dikarya</taxon>
        <taxon>Ascomycota</taxon>
        <taxon>Pezizomycotina</taxon>
        <taxon>Leotiomycetes</taxon>
        <taxon>Helotiales</taxon>
        <taxon>Hyaloscyphaceae</taxon>
        <taxon>Hyaloscypha</taxon>
        <taxon>Hyaloscypha bicolor</taxon>
    </lineage>
</organism>
<accession>A0A2J6TWZ7</accession>
<proteinExistence type="predicted"/>
<dbReference type="STRING" id="1095630.A0A2J6TWZ7"/>
<dbReference type="GO" id="GO:0046685">
    <property type="term" value="P:response to arsenic-containing substance"/>
    <property type="evidence" value="ECO:0007669"/>
    <property type="project" value="UniProtKB-KW"/>
</dbReference>
<dbReference type="InterPro" id="IPR023485">
    <property type="entry name" value="Ptyr_pPase"/>
</dbReference>
<protein>
    <submittedName>
        <fullName evidence="3">Protein tyrosine phosphatase</fullName>
    </submittedName>
</protein>
<dbReference type="CDD" id="cd16345">
    <property type="entry name" value="LMWP_ArsC"/>
    <property type="match status" value="1"/>
</dbReference>
<evidence type="ECO:0000313" key="3">
    <source>
        <dbReference type="EMBL" id="PMD67549.1"/>
    </source>
</evidence>
<evidence type="ECO:0000313" key="4">
    <source>
        <dbReference type="Proteomes" id="UP000235371"/>
    </source>
</evidence>
<sequence>MKPGVLILCTGNSCRSHMAEGILQASAGDLVEVHSAGSKPAGYVHPKAIQVLKEIGIDISDHTSKDMNTFLDRQIATVITVCGNADKACPVFLGQLNRYHWGFDDPAHAEGGEEKVLAEFRRVRDEIRKVIDAYAAGLREGASWKETSVPVHKV</sequence>
<dbReference type="InterPro" id="IPR036196">
    <property type="entry name" value="Ptyr_pPase_sf"/>
</dbReference>